<dbReference type="PROSITE" id="PS00012">
    <property type="entry name" value="PHOSPHOPANTETHEINE"/>
    <property type="match status" value="2"/>
</dbReference>
<dbReference type="InterPro" id="IPR000873">
    <property type="entry name" value="AMP-dep_synth/lig_dom"/>
</dbReference>
<dbReference type="Pfam" id="PF18563">
    <property type="entry name" value="TubC_N"/>
    <property type="match status" value="1"/>
</dbReference>
<dbReference type="SMART" id="SM00823">
    <property type="entry name" value="PKS_PP"/>
    <property type="match status" value="2"/>
</dbReference>
<evidence type="ECO:0000259" key="6">
    <source>
        <dbReference type="PROSITE" id="PS50075"/>
    </source>
</evidence>
<gene>
    <name evidence="7" type="ORF">CY0110_07809</name>
</gene>
<dbReference type="GO" id="GO:0044550">
    <property type="term" value="P:secondary metabolite biosynthetic process"/>
    <property type="evidence" value="ECO:0007669"/>
    <property type="project" value="UniProtKB-ARBA"/>
</dbReference>
<dbReference type="Gene3D" id="3.30.300.30">
    <property type="match status" value="2"/>
</dbReference>
<dbReference type="PANTHER" id="PTHR45398:SF1">
    <property type="entry name" value="ENZYME, PUTATIVE (JCVI)-RELATED"/>
    <property type="match status" value="1"/>
</dbReference>
<accession>A3IP47</accession>
<dbReference type="SUPFAM" id="SSF56801">
    <property type="entry name" value="Acetyl-CoA synthetase-like"/>
    <property type="match status" value="2"/>
</dbReference>
<dbReference type="InterPro" id="IPR006162">
    <property type="entry name" value="Ppantetheine_attach_site"/>
</dbReference>
<dbReference type="NCBIfam" id="NF003417">
    <property type="entry name" value="PRK04813.1"/>
    <property type="match status" value="2"/>
</dbReference>
<comment type="cofactor">
    <cofactor evidence="1">
        <name>pantetheine 4'-phosphate</name>
        <dbReference type="ChEBI" id="CHEBI:47942"/>
    </cofactor>
</comment>
<dbReference type="FunFam" id="3.40.50.12780:FF:000012">
    <property type="entry name" value="Non-ribosomal peptide synthetase"/>
    <property type="match status" value="2"/>
</dbReference>
<feature type="domain" description="Carrier" evidence="6">
    <location>
        <begin position="1046"/>
        <end position="1120"/>
    </location>
</feature>
<dbReference type="eggNOG" id="COG1020">
    <property type="taxonomic scope" value="Bacteria"/>
</dbReference>
<keyword evidence="4" id="KW-0597">Phosphoprotein</keyword>
<dbReference type="Pfam" id="PF00550">
    <property type="entry name" value="PP-binding"/>
    <property type="match status" value="2"/>
</dbReference>
<sequence length="2942" mass="333045">MSKSIQAFLSELNQLDIKLSVEENKLKLNAPLGALTPQLKAELTSRKADIIAFLQENQGILVTKDIIKSQSIRQNLPLSFAQQRLWFLGELEGQNSTYNMPSVLNIEGNLNQEALEKSINQIIQRHESLRTRFETLNGEPIQVIDIEGNLTVEIINLESLEPAKKERRTKQLIEQEIQKPFNLSQDRLIRASLIKLGTKNHIFLITMHHIISDGWSMGVFVQELTTLYSGYVEGKKTQLSPLKIQYADFAVWQREWLSGENLQNKIDYWKTKLSGLPPLLELPTDYARPPKQTFQGSHYTFTVSHELTQKLKRLTQDSDVTLFMILLSGFSLLLSRYSRQEDIAIGTPIANRNRQEIEALIGFFLNTLIMRVNIEDNLTVKQLLQQVKKTCLGAYAHQEIPFEKLVEELKPERNLSYSPLFQVMFILQNTPNQKLTLPGLTLSPLDVNFNVAKFDLTLSMEENESGIQGNWEYNTGLFKRETIERMVNHFKILLKGMVSNPDEKVGKLPLIAEVERQQFLVEWNKTKADYPKHKCIHQLFEQQAEKRPNAIAIVYEEKQLTYKELNQKANQLAHYLIKLGIKPDNLVGICIERSLEMVIGLLGILKAGGAYVPIDPNYPTERINYVIKDSQMRGLLTQNQLIEELTPIEIPLINWQQEATTINTYPSNNVTTSVTSQNLAYVIYTSGSTGKPKGVQIEHQSVVNFLNSMSKQPGLSQDDNLVAVTTISFDIAALELYLPLIRGGTILLASQETASDGEKLAHLLQNSCTTIMQATPATWRMLIAANWTGKSNLKILCGGEALPTSLAEQLHQSSRELWNVYGPTETTIWSSVYCVKSLSKTLDIAKTVQSIGHPIDNTQMYLLDSNLEPVPIGVAGELYIGGDGLARGYLNRPELTAEKFIPNPFDPTGKTRLYKTGDLCRYLPDGNIEYIGRIDHQVKIRGFRIELGEIESLLTSHPEVQESVVIAREDQPGNKRLVAYIVTQEVGEDSLNQTLRDYLKGQLPDYMIPSAFVFIEKLPLTPNGKIDRKALPAPDFSAMAQADFVAPSTDREQILAQVWSEVLRIEKISINSNFFELGGDSILTIQIVARAKQAGLRISPKQLFEHQTIAELATVAQQTEELAVEQGILTGVAPLTPIQHWFFEQNLPEIYHWNQAVLLEVENNINPEQLNQAFKEVLEHHDALRFKYEKVADNWQQSYQKADSDFAVEIKDLSNINTAQQSKIIETEANQVQKSLNLSRGELIKIVLFHLGNKQPSRLLIVIHHLAIDGVSWRILLEDLVTAYNQLDQEQEIALPFKTSSYRQWGNKLLEYADSDALKAELDYWQSQSVTRKSLPLDYEGDRTQNTQASSADVTIVLSPEETEALLKKVPSAYNTQINDILLTALILTFEQWTGEKSLRLDLEGHGREDLFEGIDLSRTVGWFTSVFPVNLSLGQQGKNNPGEAIKEIKEQLRRIPKKGIGYGILRYLNPETQAKLTNLPQAQISFNYLGQFDQIAASPPIVGFAQESTGLSHSQQCLRRHLIDINGQIIAGQLRINWTFSNNFHRRETIQKLADNYQKNLQFLIEHCQLPEAGGFTPSDFPVASFNQQEVDYLLSQIVDQSNIEDIYALSPTQQGILFHTLYSPESSVYFEQSIIKLQGSLNPTALQYAWEQVIKRHPILRTAFYQKGLEQPVQVVFKQVNLSWSELDWRSFSITEQKDNLKQLLSKDREQGFDLTQAPLIRFTLIQLSEDTYQFVWSRHDILLDGWSGAILNQELWSFYYAYEQQSTLELKLPRSYRNYIYWLQKQDLSQAERFWREKLQGFTAPTPLISDAIAQLNEQSTEYKVKHGQLSRDVTEKLQLLAQEHRFTLNIMIQAAWAWLLSCYSGESDVVFGTTVSGRPPELEGVESMVGLFINTLPVRVTIPHQSSVIPWLQELNRQYREQDSYFYTPLSKIMEWSEVARGQELFESLVIFENYPFDDSSQSQDTNLKIVEGSAFERTNYPLLLLIAPGQELSFMVSYMANRFSEETIERMLGHLSVILEAITANPQVSLQELSPLTELEKQQILVNWNDTSRDYPENQGLHQLIEAQVNQSPQAIAVKFEGESLTYGELNAKANQLAHYLREQGLQPDNLVGIALERSLEMVIGLLGILKAGAAYVPIDPSYPGDRIAYMLEDSKVSMLLTQGKLVDQLPVTDASLLCLDDDWKSLATYSTDNPPHIGTVDHLAYMIYTSGSTGKPKGAMNCHRGIVNRLLWMQEAYQLEASDRILQKTPFSFDVSVWEFFWPLMTGATLVVAKPEGHKDSAYLTNIIQQEQITTLHFVPPMLQVFIEEPDISGCTSLKRVICSGEALPYDLQERFFAHLDCELHNLYGPTEAAIDVSYWQCQPNSTLKKVPIGRPVANTQLYILNQALKPVPVGAVGELHIGGVQVGKGYLNRPQLTAEKFINDPFSQDAEARLYKTGDLCRYLPDGNIEYLGRIDHQVKIRGFRIELGEIEGVLTQHPDVREVVVIVRQDHFDNKQLVAYVVSPLFPDDDEQVMTIEGKLSQALRDYLKDKLPDYMIPFAFVLLPSLPLTPNGKIDRRSLPIPTAFTRSSQQRFIPPRDGLEQQLVEIWEEILNLAPISVQDSFFELGGHSLLAVRLISKISEVFDRLLPLATLFQHSTIEELANLLRSSDTVSAWSPLVNIQPHGEGTPFFCVPGVGGNVLYLYHLAKALGTNRPFYGLQSIGLDGKTNPLTRIEAIAAEYIKIIQTVQPEGPYLLAGHSFGASIAFEMAKQLEQQGEKIDLVAIFDALAPQNQTKEFGQDWDDADWIYNISQIINKLQKLNIEMSTEQLRKLSYEGQLEYFKTYLEQAQVIAPQGDIRQVKGLLEVFKTNSQIVYSPQDSISGNLAVFRAKDSDEITSMVETSDPSLGWQQWTSQSMQIQTIPGDHLTIMSPPHVQVLADALNQSIRLAKEM</sequence>
<comment type="similarity">
    <text evidence="2">Belongs to the ATP-dependent AMP-binding enzyme family.</text>
</comment>
<evidence type="ECO:0000256" key="4">
    <source>
        <dbReference type="ARBA" id="ARBA00022553"/>
    </source>
</evidence>
<dbReference type="GO" id="GO:0003824">
    <property type="term" value="F:catalytic activity"/>
    <property type="evidence" value="ECO:0007669"/>
    <property type="project" value="InterPro"/>
</dbReference>
<evidence type="ECO:0000256" key="5">
    <source>
        <dbReference type="ARBA" id="ARBA00023194"/>
    </source>
</evidence>
<dbReference type="OrthoDB" id="9778383at2"/>
<dbReference type="Proteomes" id="UP000003781">
    <property type="component" value="Unassembled WGS sequence"/>
</dbReference>
<dbReference type="InterPro" id="IPR045851">
    <property type="entry name" value="AMP-bd_C_sf"/>
</dbReference>
<evidence type="ECO:0000313" key="7">
    <source>
        <dbReference type="EMBL" id="EAZ91849.1"/>
    </source>
</evidence>
<dbReference type="GO" id="GO:0043041">
    <property type="term" value="P:amino acid activation for nonribosomal peptide biosynthetic process"/>
    <property type="evidence" value="ECO:0007669"/>
    <property type="project" value="UniProtKB-ARBA"/>
</dbReference>
<dbReference type="Pfam" id="PF13193">
    <property type="entry name" value="AMP-binding_C"/>
    <property type="match status" value="2"/>
</dbReference>
<keyword evidence="3" id="KW-0596">Phosphopantetheine</keyword>
<evidence type="ECO:0000256" key="2">
    <source>
        <dbReference type="ARBA" id="ARBA00006432"/>
    </source>
</evidence>
<dbReference type="InterPro" id="IPR044894">
    <property type="entry name" value="TubC_N_sf"/>
</dbReference>
<dbReference type="FunFam" id="3.30.300.30:FF:000010">
    <property type="entry name" value="Enterobactin synthetase component F"/>
    <property type="match status" value="2"/>
</dbReference>
<dbReference type="InterPro" id="IPR041464">
    <property type="entry name" value="TubC_N"/>
</dbReference>
<dbReference type="CDD" id="cd17646">
    <property type="entry name" value="A_NRPS_AB3403-like"/>
    <property type="match status" value="1"/>
</dbReference>
<reference evidence="7 8" key="1">
    <citation type="submission" date="2007-03" db="EMBL/GenBank/DDBJ databases">
        <authorList>
            <person name="Stal L."/>
            <person name="Ferriera S."/>
            <person name="Johnson J."/>
            <person name="Kravitz S."/>
            <person name="Beeson K."/>
            <person name="Sutton G."/>
            <person name="Rogers Y.-H."/>
            <person name="Friedman R."/>
            <person name="Frazier M."/>
            <person name="Venter J.C."/>
        </authorList>
    </citation>
    <scope>NUCLEOTIDE SEQUENCE [LARGE SCALE GENOMIC DNA]</scope>
    <source>
        <strain evidence="7 8">CCY0110</strain>
    </source>
</reference>
<organism evidence="7 8">
    <name type="scientific">Crocosphaera chwakensis CCY0110</name>
    <dbReference type="NCBI Taxonomy" id="391612"/>
    <lineage>
        <taxon>Bacteria</taxon>
        <taxon>Bacillati</taxon>
        <taxon>Cyanobacteriota</taxon>
        <taxon>Cyanophyceae</taxon>
        <taxon>Oscillatoriophycideae</taxon>
        <taxon>Chroococcales</taxon>
        <taxon>Aphanothecaceae</taxon>
        <taxon>Crocosphaera</taxon>
        <taxon>Crocosphaera chwakensis</taxon>
    </lineage>
</organism>
<dbReference type="GO" id="GO:0008610">
    <property type="term" value="P:lipid biosynthetic process"/>
    <property type="evidence" value="ECO:0007669"/>
    <property type="project" value="UniProtKB-ARBA"/>
</dbReference>
<dbReference type="SUPFAM" id="SSF52777">
    <property type="entry name" value="CoA-dependent acyltransferases"/>
    <property type="match status" value="6"/>
</dbReference>
<dbReference type="PROSITE" id="PS50075">
    <property type="entry name" value="CARRIER"/>
    <property type="match status" value="2"/>
</dbReference>
<dbReference type="FunFam" id="3.30.559.10:FF:000012">
    <property type="entry name" value="Non-ribosomal peptide synthetase"/>
    <property type="match status" value="1"/>
</dbReference>
<dbReference type="InterPro" id="IPR010071">
    <property type="entry name" value="AA_adenyl_dom"/>
</dbReference>
<dbReference type="InterPro" id="IPR023213">
    <property type="entry name" value="CAT-like_dom_sf"/>
</dbReference>
<dbReference type="Gene3D" id="3.40.50.1820">
    <property type="entry name" value="alpha/beta hydrolase"/>
    <property type="match status" value="1"/>
</dbReference>
<evidence type="ECO:0000256" key="1">
    <source>
        <dbReference type="ARBA" id="ARBA00001957"/>
    </source>
</evidence>
<dbReference type="Pfam" id="PF00668">
    <property type="entry name" value="Condensation"/>
    <property type="match status" value="3"/>
</dbReference>
<dbReference type="FunFam" id="1.10.1200.10:FF:000005">
    <property type="entry name" value="Nonribosomal peptide synthetase 1"/>
    <property type="match status" value="2"/>
</dbReference>
<dbReference type="EMBL" id="AAXW01000011">
    <property type="protein sequence ID" value="EAZ91849.1"/>
    <property type="molecule type" value="Genomic_DNA"/>
</dbReference>
<comment type="caution">
    <text evidence="7">The sequence shown here is derived from an EMBL/GenBank/DDBJ whole genome shotgun (WGS) entry which is preliminary data.</text>
</comment>
<evidence type="ECO:0000256" key="3">
    <source>
        <dbReference type="ARBA" id="ARBA00022450"/>
    </source>
</evidence>
<dbReference type="Gene3D" id="3.30.559.30">
    <property type="entry name" value="Nonribosomal peptide synthetase, condensation domain"/>
    <property type="match status" value="3"/>
</dbReference>
<feature type="domain" description="Carrier" evidence="6">
    <location>
        <begin position="2584"/>
        <end position="2659"/>
    </location>
</feature>
<dbReference type="InterPro" id="IPR020806">
    <property type="entry name" value="PKS_PP-bd"/>
</dbReference>
<dbReference type="InterPro" id="IPR010060">
    <property type="entry name" value="NRPS_synth"/>
</dbReference>
<dbReference type="RefSeq" id="WP_008275168.1">
    <property type="nucleotide sequence ID" value="NZ_AAXW01000011.1"/>
</dbReference>
<dbReference type="CDD" id="cd19543">
    <property type="entry name" value="DCL_NRPS"/>
    <property type="match status" value="1"/>
</dbReference>
<evidence type="ECO:0000313" key="8">
    <source>
        <dbReference type="Proteomes" id="UP000003781"/>
    </source>
</evidence>
<dbReference type="InterPro" id="IPR009081">
    <property type="entry name" value="PP-bd_ACP"/>
</dbReference>
<dbReference type="InterPro" id="IPR001242">
    <property type="entry name" value="Condensation_dom"/>
</dbReference>
<proteinExistence type="inferred from homology"/>
<dbReference type="SUPFAM" id="SSF53474">
    <property type="entry name" value="alpha/beta-Hydrolases"/>
    <property type="match status" value="1"/>
</dbReference>
<dbReference type="Pfam" id="PF00501">
    <property type="entry name" value="AMP-binding"/>
    <property type="match status" value="2"/>
</dbReference>
<dbReference type="Gene3D" id="1.10.10.1830">
    <property type="entry name" value="Non-ribosomal peptide synthase, adenylation domain"/>
    <property type="match status" value="1"/>
</dbReference>
<keyword evidence="5" id="KW-0045">Antibiotic biosynthesis</keyword>
<dbReference type="CDD" id="cd19531">
    <property type="entry name" value="LCL_NRPS-like"/>
    <property type="match status" value="1"/>
</dbReference>
<dbReference type="Gene3D" id="2.30.38.10">
    <property type="entry name" value="Luciferase, Domain 3"/>
    <property type="match status" value="2"/>
</dbReference>
<protein>
    <submittedName>
        <fullName evidence="7">Peptide synthetase</fullName>
    </submittedName>
</protein>
<dbReference type="Gene3D" id="3.30.559.10">
    <property type="entry name" value="Chloramphenicol acetyltransferase-like domain"/>
    <property type="match status" value="3"/>
</dbReference>
<dbReference type="NCBIfam" id="TIGR01733">
    <property type="entry name" value="AA-adenyl-dom"/>
    <property type="match status" value="2"/>
</dbReference>
<dbReference type="FunFam" id="2.30.38.10:FF:000001">
    <property type="entry name" value="Non-ribosomal peptide synthetase PvdI"/>
    <property type="match status" value="2"/>
</dbReference>
<dbReference type="CDD" id="cd05930">
    <property type="entry name" value="A_NRPS"/>
    <property type="match status" value="1"/>
</dbReference>
<dbReference type="InterPro" id="IPR001031">
    <property type="entry name" value="Thioesterase"/>
</dbReference>
<dbReference type="SUPFAM" id="SSF47336">
    <property type="entry name" value="ACP-like"/>
    <property type="match status" value="2"/>
</dbReference>
<dbReference type="PANTHER" id="PTHR45398">
    <property type="match status" value="1"/>
</dbReference>
<dbReference type="InterPro" id="IPR036736">
    <property type="entry name" value="ACP-like_sf"/>
</dbReference>
<dbReference type="FunFam" id="3.40.50.980:FF:000001">
    <property type="entry name" value="Non-ribosomal peptide synthetase"/>
    <property type="match status" value="2"/>
</dbReference>
<dbReference type="FunFam" id="3.40.50.980:FF:000002">
    <property type="entry name" value="Enterobactin synthetase component F"/>
    <property type="match status" value="1"/>
</dbReference>
<keyword evidence="8" id="KW-1185">Reference proteome</keyword>
<dbReference type="InterPro" id="IPR020845">
    <property type="entry name" value="AMP-binding_CS"/>
</dbReference>
<dbReference type="PROSITE" id="PS00455">
    <property type="entry name" value="AMP_BINDING"/>
    <property type="match status" value="2"/>
</dbReference>
<dbReference type="InterPro" id="IPR029058">
    <property type="entry name" value="AB_hydrolase_fold"/>
</dbReference>
<dbReference type="InterPro" id="IPR025110">
    <property type="entry name" value="AMP-bd_C"/>
</dbReference>
<dbReference type="Pfam" id="PF00975">
    <property type="entry name" value="Thioesterase"/>
    <property type="match status" value="1"/>
</dbReference>
<dbReference type="NCBIfam" id="TIGR01720">
    <property type="entry name" value="NRPS-para261"/>
    <property type="match status" value="1"/>
</dbReference>
<dbReference type="Gene3D" id="1.10.1200.10">
    <property type="entry name" value="ACP-like"/>
    <property type="match status" value="2"/>
</dbReference>
<dbReference type="Gene3D" id="3.40.50.980">
    <property type="match status" value="4"/>
</dbReference>
<name>A3IP47_9CHRO</name>
<dbReference type="CDD" id="cd19534">
    <property type="entry name" value="E_NRPS"/>
    <property type="match status" value="1"/>
</dbReference>
<dbReference type="GO" id="GO:0017000">
    <property type="term" value="P:antibiotic biosynthetic process"/>
    <property type="evidence" value="ECO:0007669"/>
    <property type="project" value="UniProtKB-KW"/>
</dbReference>
<dbReference type="GO" id="GO:0031177">
    <property type="term" value="F:phosphopantetheine binding"/>
    <property type="evidence" value="ECO:0007669"/>
    <property type="project" value="InterPro"/>
</dbReference>